<accession>A0A2Z6RFU5</accession>
<evidence type="ECO:0000313" key="1">
    <source>
        <dbReference type="EMBL" id="GBB91376.1"/>
    </source>
</evidence>
<name>A0A2Z6RFU5_9GLOM</name>
<dbReference type="OrthoDB" id="2395993at2759"/>
<evidence type="ECO:0000313" key="3">
    <source>
        <dbReference type="Proteomes" id="UP000247702"/>
    </source>
</evidence>
<organism evidence="1 3">
    <name type="scientific">Rhizophagus clarus</name>
    <dbReference type="NCBI Taxonomy" id="94130"/>
    <lineage>
        <taxon>Eukaryota</taxon>
        <taxon>Fungi</taxon>
        <taxon>Fungi incertae sedis</taxon>
        <taxon>Mucoromycota</taxon>
        <taxon>Glomeromycotina</taxon>
        <taxon>Glomeromycetes</taxon>
        <taxon>Glomerales</taxon>
        <taxon>Glomeraceae</taxon>
        <taxon>Rhizophagus</taxon>
    </lineage>
</organism>
<dbReference type="Proteomes" id="UP000247702">
    <property type="component" value="Unassembled WGS sequence"/>
</dbReference>
<gene>
    <name evidence="2" type="ORF">RCL2_000065500</name>
    <name evidence="1" type="ORF">RclHR1_18610002</name>
</gene>
<dbReference type="AlphaFoldDB" id="A0A2Z6RFU5"/>
<reference evidence="1 3" key="1">
    <citation type="submission" date="2017-11" db="EMBL/GenBank/DDBJ databases">
        <title>The genome of Rhizophagus clarus HR1 reveals common genetic basis of auxotrophy among arbuscular mycorrhizal fungi.</title>
        <authorList>
            <person name="Kobayashi Y."/>
        </authorList>
    </citation>
    <scope>NUCLEOTIDE SEQUENCE [LARGE SCALE GENOMIC DNA]</scope>
    <source>
        <strain evidence="1 3">HR1</strain>
    </source>
</reference>
<protein>
    <submittedName>
        <fullName evidence="1">Uncharacterized protein</fullName>
    </submittedName>
</protein>
<dbReference type="EMBL" id="BLAL01000005">
    <property type="protein sequence ID" value="GES73114.1"/>
    <property type="molecule type" value="Genomic_DNA"/>
</dbReference>
<comment type="caution">
    <text evidence="1">The sequence shown here is derived from an EMBL/GenBank/DDBJ whole genome shotgun (WGS) entry which is preliminary data.</text>
</comment>
<reference evidence="2" key="2">
    <citation type="submission" date="2019-10" db="EMBL/GenBank/DDBJ databases">
        <title>Conservation and host-specific expression of non-tandemly repeated heterogenous ribosome RNA gene in arbuscular mycorrhizal fungi.</title>
        <authorList>
            <person name="Maeda T."/>
            <person name="Kobayashi Y."/>
            <person name="Nakagawa T."/>
            <person name="Ezawa T."/>
            <person name="Yamaguchi K."/>
            <person name="Bino T."/>
            <person name="Nishimoto Y."/>
            <person name="Shigenobu S."/>
            <person name="Kawaguchi M."/>
        </authorList>
    </citation>
    <scope>NUCLEOTIDE SEQUENCE</scope>
    <source>
        <strain evidence="2">HR1</strain>
    </source>
</reference>
<dbReference type="Proteomes" id="UP000615446">
    <property type="component" value="Unassembled WGS sequence"/>
</dbReference>
<dbReference type="EMBL" id="BEXD01000959">
    <property type="protein sequence ID" value="GBB91376.1"/>
    <property type="molecule type" value="Genomic_DNA"/>
</dbReference>
<proteinExistence type="predicted"/>
<sequence length="593" mass="67016">MSEVEEVVAIFGVGDYVWVPWSTIINSISIKVKNESENSIKTNKLIKYWPAFVLERHVTTKLRKVAYARIVPTSSPQNVNSLSPKYLVKLIGLNVNQVFYEKSLRSWLSFNPKPLPGIKLSNDPNLSGQDISLSDITIERLTVLYVQAVQKVSNKLKLAFDSRDYNYETSTAEPVKTNSGSPRLKIIYNKSSKDSVDNSSSQTSIYKPTALINVNTPSGSVDFGGRDRDQEKTSDYEIKKTFKLQTNIGSDNSHGIMIKAGPLNDSEKISRKEITNSIIIKKVQGETNVSPCEKPIVLSKEQEFFEKLNPSEFLKKKRGRNPLNNAIVKLDSSTKDLTDQSTTNTTVDSSLLRRTRNGSVFGKWRASKRSRHAQENLEQSDLVLDQNNNDFISNEDVTVQFVSSISTSKTDIVQTKDSTSKNKRKLEISVKKTPVDQLKFSNQVNDVETELQERESKKRKIQNVSAKGDDRVNSIDDKKTMEINAGIRDLDISQPNNSVVECNNTVKLLLKPNVTRMELYKRKNEDLNQTLVEDNYMQRDDVSGMKNERERIINNMNGGNNSLLLVFSSPIQSFRSVLGFGNIFSWNKRSIDT</sequence>
<keyword evidence="3" id="KW-1185">Reference proteome</keyword>
<evidence type="ECO:0000313" key="2">
    <source>
        <dbReference type="EMBL" id="GES73114.1"/>
    </source>
</evidence>